<keyword evidence="2" id="KW-1185">Reference proteome</keyword>
<dbReference type="Proteomes" id="UP001374893">
    <property type="component" value="Chromosome"/>
</dbReference>
<gene>
    <name evidence="1" type="ORF">HAHE_40790</name>
</gene>
<dbReference type="PANTHER" id="PTHR39624">
    <property type="entry name" value="PROTEIN INVOLVED IN RIMO-MEDIATED BETA-METHYLTHIOLATION OF RIBOSOMAL PROTEIN S12 YCAO"/>
    <property type="match status" value="1"/>
</dbReference>
<protein>
    <submittedName>
        <fullName evidence="1">Osmotically inducible protein C</fullName>
    </submittedName>
</protein>
<dbReference type="Pfam" id="PF02566">
    <property type="entry name" value="OsmC"/>
    <property type="match status" value="1"/>
</dbReference>
<organism evidence="1 2">
    <name type="scientific">Haloferula helveola</name>
    <dbReference type="NCBI Taxonomy" id="490095"/>
    <lineage>
        <taxon>Bacteria</taxon>
        <taxon>Pseudomonadati</taxon>
        <taxon>Verrucomicrobiota</taxon>
        <taxon>Verrucomicrobiia</taxon>
        <taxon>Verrucomicrobiales</taxon>
        <taxon>Verrucomicrobiaceae</taxon>
        <taxon>Haloferula</taxon>
    </lineage>
</organism>
<reference evidence="1 2" key="1">
    <citation type="submission" date="2021-06" db="EMBL/GenBank/DDBJ databases">
        <title>Complete genome of Haloferula helveola possessing various polysaccharide degrading enzymes.</title>
        <authorList>
            <person name="Takami H."/>
            <person name="Huang C."/>
            <person name="Hamasaki K."/>
        </authorList>
    </citation>
    <scope>NUCLEOTIDE SEQUENCE [LARGE SCALE GENOMIC DNA]</scope>
    <source>
        <strain evidence="1 2">CN-1</strain>
    </source>
</reference>
<dbReference type="Gene3D" id="3.30.300.20">
    <property type="match status" value="1"/>
</dbReference>
<dbReference type="EMBL" id="AP024702">
    <property type="protein sequence ID" value="BCX50171.1"/>
    <property type="molecule type" value="Genomic_DNA"/>
</dbReference>
<sequence>MVQIQIDYEGELHCSAAHGPSGNVISTDAPVDNNGRGEAFSPTDLVATALGACMCTVMGIAARRKEIPIEGMKVTVRKHMASDTPRRISKLELDLHVPLPPDHPERAFLEATGRACPVHHSIHPDIEVVMNWEWLG</sequence>
<evidence type="ECO:0000313" key="2">
    <source>
        <dbReference type="Proteomes" id="UP001374893"/>
    </source>
</evidence>
<name>A0ABM7RHT7_9BACT</name>
<dbReference type="InterPro" id="IPR015946">
    <property type="entry name" value="KH_dom-like_a/b"/>
</dbReference>
<dbReference type="InterPro" id="IPR003718">
    <property type="entry name" value="OsmC/Ohr_fam"/>
</dbReference>
<evidence type="ECO:0000313" key="1">
    <source>
        <dbReference type="EMBL" id="BCX50171.1"/>
    </source>
</evidence>
<dbReference type="SUPFAM" id="SSF82784">
    <property type="entry name" value="OsmC-like"/>
    <property type="match status" value="1"/>
</dbReference>
<proteinExistence type="predicted"/>
<dbReference type="RefSeq" id="WP_338687114.1">
    <property type="nucleotide sequence ID" value="NZ_AP024702.1"/>
</dbReference>
<dbReference type="InterPro" id="IPR036102">
    <property type="entry name" value="OsmC/Ohrsf"/>
</dbReference>
<dbReference type="PANTHER" id="PTHR39624:SF2">
    <property type="entry name" value="OSMC-LIKE PROTEIN"/>
    <property type="match status" value="1"/>
</dbReference>
<accession>A0ABM7RHT7</accession>